<dbReference type="PROSITE" id="PS50975">
    <property type="entry name" value="ATP_GRASP"/>
    <property type="match status" value="1"/>
</dbReference>
<dbReference type="EMBL" id="AP024601">
    <property type="protein sequence ID" value="BCU81865.1"/>
    <property type="molecule type" value="Genomic_DNA"/>
</dbReference>
<dbReference type="InterPro" id="IPR011761">
    <property type="entry name" value="ATP-grasp"/>
</dbReference>
<accession>A0A8D5UH77</accession>
<evidence type="ECO:0000259" key="2">
    <source>
        <dbReference type="PROSITE" id="PS50975"/>
    </source>
</evidence>
<dbReference type="InterPro" id="IPR026838">
    <property type="entry name" value="YheC/D"/>
</dbReference>
<protein>
    <recommendedName>
        <fullName evidence="2">ATP-grasp domain-containing protein</fullName>
    </recommendedName>
</protein>
<keyword evidence="4" id="KW-1185">Reference proteome</keyword>
<keyword evidence="1" id="KW-0067">ATP-binding</keyword>
<dbReference type="GO" id="GO:0046872">
    <property type="term" value="F:metal ion binding"/>
    <property type="evidence" value="ECO:0007669"/>
    <property type="project" value="InterPro"/>
</dbReference>
<dbReference type="GO" id="GO:0005524">
    <property type="term" value="F:ATP binding"/>
    <property type="evidence" value="ECO:0007669"/>
    <property type="project" value="UniProtKB-UniRule"/>
</dbReference>
<gene>
    <name evidence="3" type="ORF">JIR001_16480</name>
</gene>
<dbReference type="AlphaFoldDB" id="A0A8D5UH77"/>
<name>A0A8D5UH77_9BACL</name>
<keyword evidence="1" id="KW-0547">Nucleotide-binding</keyword>
<organism evidence="3 4">
    <name type="scientific">Polycladomyces abyssicola</name>
    <dbReference type="NCBI Taxonomy" id="1125966"/>
    <lineage>
        <taxon>Bacteria</taxon>
        <taxon>Bacillati</taxon>
        <taxon>Bacillota</taxon>
        <taxon>Bacilli</taxon>
        <taxon>Bacillales</taxon>
        <taxon>Thermoactinomycetaceae</taxon>
        <taxon>Polycladomyces</taxon>
    </lineage>
</organism>
<dbReference type="Proteomes" id="UP000677436">
    <property type="component" value="Chromosome"/>
</dbReference>
<feature type="domain" description="ATP-grasp" evidence="2">
    <location>
        <begin position="18"/>
        <end position="250"/>
    </location>
</feature>
<proteinExistence type="predicted"/>
<dbReference type="Pfam" id="PF14398">
    <property type="entry name" value="ATPgrasp_YheCD"/>
    <property type="match status" value="1"/>
</dbReference>
<dbReference type="SUPFAM" id="SSF56059">
    <property type="entry name" value="Glutathione synthetase ATP-binding domain-like"/>
    <property type="match status" value="1"/>
</dbReference>
<reference evidence="3" key="2">
    <citation type="journal article" date="2021" name="Microbiol. Resour. Announc.">
        <title>Complete Genome Sequence of Polycladomyces abyssicola JIR-001T, Isolated from Hemipelagic Sediment in Deep Seawater.</title>
        <authorList>
            <person name="Tsubouchi T."/>
            <person name="Kaneko Y."/>
        </authorList>
    </citation>
    <scope>NUCLEOTIDE SEQUENCE</scope>
    <source>
        <strain evidence="3">JIR-001</strain>
    </source>
</reference>
<evidence type="ECO:0000313" key="3">
    <source>
        <dbReference type="EMBL" id="BCU81865.1"/>
    </source>
</evidence>
<dbReference type="Gene3D" id="3.30.470.20">
    <property type="entry name" value="ATP-grasp fold, B domain"/>
    <property type="match status" value="1"/>
</dbReference>
<evidence type="ECO:0000313" key="4">
    <source>
        <dbReference type="Proteomes" id="UP000677436"/>
    </source>
</evidence>
<dbReference type="RefSeq" id="WP_212772288.1">
    <property type="nucleotide sequence ID" value="NZ_AP024601.1"/>
</dbReference>
<dbReference type="KEGG" id="pabs:JIR001_16480"/>
<evidence type="ECO:0000256" key="1">
    <source>
        <dbReference type="PROSITE-ProRule" id="PRU00409"/>
    </source>
</evidence>
<reference evidence="3" key="1">
    <citation type="journal article" date="2013" name="Int. J. Syst. Evol. Microbiol.">
        <title>Polycladomyces abyssicola gen. nov., sp. nov., a thermophilic filamentous bacterium isolated from hemipelagic sediment.</title>
        <authorList>
            <person name="Tsubouchi T."/>
            <person name="Shimane Y."/>
            <person name="Mori K."/>
            <person name="Usui K."/>
            <person name="Hiraki T."/>
            <person name="Tame A."/>
            <person name="Uematsu K."/>
            <person name="Maruyama T."/>
            <person name="Hatada Y."/>
        </authorList>
    </citation>
    <scope>NUCLEOTIDE SEQUENCE</scope>
    <source>
        <strain evidence="3">JIR-001</strain>
    </source>
</reference>
<sequence length="250" mass="29241">MNSILKKNKWLRYSFMAKDVRLASHLPKTKLLTAKALRKMIARYGQVILKPVVGRRGFGVIKVSPLGGKHYQIHHENKKKKIRGFQKTYDYIKRMIGSRRYMVQQRVQLPEIRNRPFDIRVIVQRRKKNSNSWRVTGKVAKLAGKGYIVTNNARSKGTVLMVESAIRKSSLKHLSEKKILSKIEKVALLSARRLTSRYPNHRIYGLDMGLDKKGHVWIIEANTFPMLTHFRKIKDQRMYRRIKAYKKGTS</sequence>